<dbReference type="EMBL" id="AZST01000102">
    <property type="protein sequence ID" value="KEP52510.1"/>
    <property type="molecule type" value="Genomic_DNA"/>
</dbReference>
<reference evidence="1 2" key="1">
    <citation type="submission" date="2013-12" db="EMBL/GenBank/DDBJ databases">
        <authorList>
            <person name="Cubeta M."/>
            <person name="Pakala S."/>
            <person name="Fedorova N."/>
            <person name="Thomas E."/>
            <person name="Dean R."/>
            <person name="Jabaji S."/>
            <person name="Neate S."/>
            <person name="Toda T."/>
            <person name="Tavantzis S."/>
            <person name="Vilgalys R."/>
            <person name="Bharathan N."/>
            <person name="Pakala S."/>
            <person name="Losada L.S."/>
            <person name="Zafar N."/>
            <person name="Nierman W."/>
        </authorList>
    </citation>
    <scope>NUCLEOTIDE SEQUENCE [LARGE SCALE GENOMIC DNA]</scope>
    <source>
        <strain evidence="1 2">123E</strain>
    </source>
</reference>
<dbReference type="AlphaFoldDB" id="A0A074S4J3"/>
<proteinExistence type="predicted"/>
<organism evidence="1 2">
    <name type="scientific">Rhizoctonia solani 123E</name>
    <dbReference type="NCBI Taxonomy" id="1423351"/>
    <lineage>
        <taxon>Eukaryota</taxon>
        <taxon>Fungi</taxon>
        <taxon>Dikarya</taxon>
        <taxon>Basidiomycota</taxon>
        <taxon>Agaricomycotina</taxon>
        <taxon>Agaricomycetes</taxon>
        <taxon>Cantharellales</taxon>
        <taxon>Ceratobasidiaceae</taxon>
        <taxon>Rhizoctonia</taxon>
    </lineage>
</organism>
<dbReference type="HOGENOM" id="CLU_2028049_0_0_1"/>
<dbReference type="Proteomes" id="UP000027456">
    <property type="component" value="Unassembled WGS sequence"/>
</dbReference>
<comment type="caution">
    <text evidence="1">The sequence shown here is derived from an EMBL/GenBank/DDBJ whole genome shotgun (WGS) entry which is preliminary data.</text>
</comment>
<name>A0A074S4J3_9AGAM</name>
<protein>
    <submittedName>
        <fullName evidence="1">Uncharacterized protein</fullName>
    </submittedName>
</protein>
<evidence type="ECO:0000313" key="1">
    <source>
        <dbReference type="EMBL" id="KEP52510.1"/>
    </source>
</evidence>
<sequence>MSNASDIATAPIPREFEGKDFKIAHSKTGTKIRITYNKGIVRVLLITKKPQNVSKSKLMEMMGCGNGDEYEEPKGTRLGLKLTTKNCQALRSHWTRSHKLMLGILMGPLMTTTNSTWTTNIL</sequence>
<keyword evidence="2" id="KW-1185">Reference proteome</keyword>
<accession>A0A074S4J3</accession>
<evidence type="ECO:0000313" key="2">
    <source>
        <dbReference type="Proteomes" id="UP000027456"/>
    </source>
</evidence>
<gene>
    <name evidence="1" type="ORF">V565_044510</name>
</gene>